<feature type="chain" id="PRO_5012756179" description="Secreted protein" evidence="2">
    <location>
        <begin position="17"/>
        <end position="85"/>
    </location>
</feature>
<evidence type="ECO:0000313" key="3">
    <source>
        <dbReference type="EMBL" id="ARU57445.1"/>
    </source>
</evidence>
<gene>
    <name evidence="3" type="ORF">OLMES_3407</name>
</gene>
<evidence type="ECO:0000256" key="1">
    <source>
        <dbReference type="SAM" id="MobiDB-lite"/>
    </source>
</evidence>
<dbReference type="AlphaFoldDB" id="A0A1Y0ID94"/>
<dbReference type="EMBL" id="CP021425">
    <property type="protein sequence ID" value="ARU57445.1"/>
    <property type="molecule type" value="Genomic_DNA"/>
</dbReference>
<evidence type="ECO:0000313" key="4">
    <source>
        <dbReference type="Proteomes" id="UP000196027"/>
    </source>
</evidence>
<dbReference type="Proteomes" id="UP000196027">
    <property type="component" value="Chromosome"/>
</dbReference>
<feature type="signal peptide" evidence="2">
    <location>
        <begin position="1"/>
        <end position="16"/>
    </location>
</feature>
<reference evidence="3 4" key="1">
    <citation type="submission" date="2017-05" db="EMBL/GenBank/DDBJ databases">
        <title>Genomic insights into alkan degradation activity of Oleiphilus messinensis.</title>
        <authorList>
            <person name="Kozyavkin S.A."/>
            <person name="Slesarev A.I."/>
            <person name="Golyshin P.N."/>
            <person name="Korzhenkov A."/>
            <person name="Golyshina O.N."/>
            <person name="Toshchakov S.V."/>
        </authorList>
    </citation>
    <scope>NUCLEOTIDE SEQUENCE [LARGE SCALE GENOMIC DNA]</scope>
    <source>
        <strain evidence="3 4">ME102</strain>
    </source>
</reference>
<dbReference type="KEGG" id="ome:OLMES_3407"/>
<keyword evidence="4" id="KW-1185">Reference proteome</keyword>
<organism evidence="3 4">
    <name type="scientific">Oleiphilus messinensis</name>
    <dbReference type="NCBI Taxonomy" id="141451"/>
    <lineage>
        <taxon>Bacteria</taxon>
        <taxon>Pseudomonadati</taxon>
        <taxon>Pseudomonadota</taxon>
        <taxon>Gammaproteobacteria</taxon>
        <taxon>Oceanospirillales</taxon>
        <taxon>Oleiphilaceae</taxon>
        <taxon>Oleiphilus</taxon>
    </lineage>
</organism>
<evidence type="ECO:0000256" key="2">
    <source>
        <dbReference type="SAM" id="SignalP"/>
    </source>
</evidence>
<keyword evidence="2" id="KW-0732">Signal</keyword>
<sequence>MKNSLLKLILTLSAWALVSGASLIDFDEPEEGGIGGTGIQHNTPDEVFEPPEVIDSFEVPEVDINTPDLTPPEIDVPEVTEPVGD</sequence>
<proteinExistence type="predicted"/>
<name>A0A1Y0ID94_9GAMM</name>
<evidence type="ECO:0008006" key="5">
    <source>
        <dbReference type="Google" id="ProtNLM"/>
    </source>
</evidence>
<feature type="region of interest" description="Disordered" evidence="1">
    <location>
        <begin position="63"/>
        <end position="85"/>
    </location>
</feature>
<protein>
    <recommendedName>
        <fullName evidence="5">Secreted protein</fullName>
    </recommendedName>
</protein>
<accession>A0A1Y0ID94</accession>